<dbReference type="Proteomes" id="UP000753724">
    <property type="component" value="Unassembled WGS sequence"/>
</dbReference>
<accession>A0ABW9XBK1</accession>
<evidence type="ECO:0000256" key="7">
    <source>
        <dbReference type="ARBA" id="ARBA00023065"/>
    </source>
</evidence>
<evidence type="ECO:0000256" key="3">
    <source>
        <dbReference type="ARBA" id="ARBA00022547"/>
    </source>
</evidence>
<keyword evidence="8 13" id="KW-0472">Membrane</keyword>
<dbReference type="PANTHER" id="PTHR33445">
    <property type="entry name" value="ATP SYNTHASE SUBUNIT B', CHLOROPLASTIC"/>
    <property type="match status" value="1"/>
</dbReference>
<dbReference type="InterPro" id="IPR002146">
    <property type="entry name" value="ATP_synth_b/b'su_bac/chlpt"/>
</dbReference>
<sequence length="163" mass="16738">MPQISQLSETYASQIFWALIFFGFVFFVIGRGMVPKVMATVASRDKQIADDLAAAEAARRAADEADAKWKGEAADQRANAQAVIAAAKADAAKAAEARLAAAGATIDARLAEADARIATARQGALAEIETVASEAAGDIVARLAGISVDAGAARAAVKEVLHG</sequence>
<reference evidence="16" key="1">
    <citation type="submission" date="2020-01" db="EMBL/GenBank/DDBJ databases">
        <title>Sphingomonas sp. strain CSW-10.</title>
        <authorList>
            <person name="Chen W.-M."/>
        </authorList>
    </citation>
    <scope>NUCLEOTIDE SEQUENCE [LARGE SCALE GENOMIC DNA]</scope>
    <source>
        <strain evidence="16">FSY-8</strain>
    </source>
</reference>
<keyword evidence="3 13" id="KW-0138">CF(0)</keyword>
<evidence type="ECO:0000256" key="5">
    <source>
        <dbReference type="ARBA" id="ARBA00022781"/>
    </source>
</evidence>
<dbReference type="RefSeq" id="WP_161717647.1">
    <property type="nucleotide sequence ID" value="NZ_JAAAPO010000002.1"/>
</dbReference>
<name>A0ABW9XBK1_9SPHN</name>
<evidence type="ECO:0000256" key="4">
    <source>
        <dbReference type="ARBA" id="ARBA00022692"/>
    </source>
</evidence>
<keyword evidence="16" id="KW-1185">Reference proteome</keyword>
<comment type="subunit">
    <text evidence="13">F-type ATPases have 2 components, F(1) - the catalytic core - and F(0) - the membrane proton channel. F(1) has five subunits: alpha(3), beta(3), gamma(1), delta(1), epsilon(1). F(0) has three main subunits: a(1), b(2) and c(10-14). The alpha and beta chains form an alternating ring which encloses part of the gamma chain. F(1) is attached to F(0) by a central stalk formed by the gamma and epsilon chains, while a peripheral stalk is formed by the delta and b chains.</text>
</comment>
<keyword evidence="2 13" id="KW-0813">Transport</keyword>
<gene>
    <name evidence="13" type="primary">atpF</name>
    <name evidence="15" type="ORF">GTZ99_04960</name>
</gene>
<evidence type="ECO:0000256" key="12">
    <source>
        <dbReference type="ARBA" id="ARBA00037847"/>
    </source>
</evidence>
<organism evidence="15 16">
    <name type="scientific">Novosphingobium ovatum</name>
    <dbReference type="NCBI Taxonomy" id="1908523"/>
    <lineage>
        <taxon>Bacteria</taxon>
        <taxon>Pseudomonadati</taxon>
        <taxon>Pseudomonadota</taxon>
        <taxon>Alphaproteobacteria</taxon>
        <taxon>Sphingomonadales</taxon>
        <taxon>Sphingomonadaceae</taxon>
        <taxon>Novosphingobium</taxon>
    </lineage>
</organism>
<evidence type="ECO:0000256" key="14">
    <source>
        <dbReference type="RuleBase" id="RU003848"/>
    </source>
</evidence>
<evidence type="ECO:0000256" key="2">
    <source>
        <dbReference type="ARBA" id="ARBA00022448"/>
    </source>
</evidence>
<keyword evidence="6 13" id="KW-1133">Transmembrane helix</keyword>
<keyword evidence="9 13" id="KW-0066">ATP synthesis</keyword>
<protein>
    <recommendedName>
        <fullName evidence="13">ATP synthase subunit b</fullName>
    </recommendedName>
    <alternativeName>
        <fullName evidence="13">ATP synthase F(0) sector subunit b</fullName>
    </alternativeName>
    <alternativeName>
        <fullName evidence="13">ATPase subunit I</fullName>
    </alternativeName>
    <alternativeName>
        <fullName evidence="13">F-type ATPase subunit b</fullName>
        <shortName evidence="13">F-ATPase subunit b</shortName>
    </alternativeName>
</protein>
<dbReference type="EMBL" id="JAAAPO010000002">
    <property type="protein sequence ID" value="NBC35904.1"/>
    <property type="molecule type" value="Genomic_DNA"/>
</dbReference>
<dbReference type="PANTHER" id="PTHR33445:SF1">
    <property type="entry name" value="ATP SYNTHASE SUBUNIT B"/>
    <property type="match status" value="1"/>
</dbReference>
<keyword evidence="13" id="KW-1003">Cell membrane</keyword>
<dbReference type="Pfam" id="PF00430">
    <property type="entry name" value="ATP-synt_B"/>
    <property type="match status" value="1"/>
</dbReference>
<comment type="similarity">
    <text evidence="1 13 14">Belongs to the ATPase B chain family.</text>
</comment>
<keyword evidence="4 13" id="KW-0812">Transmembrane</keyword>
<proteinExistence type="inferred from homology"/>
<comment type="function">
    <text evidence="10 13">F(1)F(0) ATP synthase produces ATP from ADP in the presence of a proton or sodium gradient. F-type ATPases consist of two structural domains, F(1) containing the extramembraneous catalytic core and F(0) containing the membrane proton channel, linked together by a central stalk and a peripheral stalk. During catalysis, ATP synthesis in the catalytic domain of F(1) is coupled via a rotary mechanism of the central stalk subunits to proton translocation.</text>
</comment>
<dbReference type="HAMAP" id="MF_01398">
    <property type="entry name" value="ATP_synth_b_bprime"/>
    <property type="match status" value="1"/>
</dbReference>
<evidence type="ECO:0000313" key="16">
    <source>
        <dbReference type="Proteomes" id="UP000753724"/>
    </source>
</evidence>
<keyword evidence="7 13" id="KW-0406">Ion transport</keyword>
<dbReference type="InterPro" id="IPR050059">
    <property type="entry name" value="ATP_synthase_B_chain"/>
</dbReference>
<evidence type="ECO:0000256" key="8">
    <source>
        <dbReference type="ARBA" id="ARBA00023136"/>
    </source>
</evidence>
<comment type="caution">
    <text evidence="15">The sequence shown here is derived from an EMBL/GenBank/DDBJ whole genome shotgun (WGS) entry which is preliminary data.</text>
</comment>
<evidence type="ECO:0000256" key="9">
    <source>
        <dbReference type="ARBA" id="ARBA00023310"/>
    </source>
</evidence>
<evidence type="ECO:0000256" key="11">
    <source>
        <dbReference type="ARBA" id="ARBA00025614"/>
    </source>
</evidence>
<evidence type="ECO:0000256" key="13">
    <source>
        <dbReference type="HAMAP-Rule" id="MF_01398"/>
    </source>
</evidence>
<feature type="transmembrane region" description="Helical" evidence="13">
    <location>
        <begin position="15"/>
        <end position="34"/>
    </location>
</feature>
<comment type="function">
    <text evidence="11">Component of the F(0) channel, it forms part of the peripheral stalk, linking F(1) to F(0). The b'-subunit is a diverged and duplicated form of b found in plants and photosynthetic bacteria.</text>
</comment>
<evidence type="ECO:0000256" key="10">
    <source>
        <dbReference type="ARBA" id="ARBA00025198"/>
    </source>
</evidence>
<comment type="subcellular location">
    <subcellularLocation>
        <location evidence="13">Cell membrane</location>
        <topology evidence="13">Single-pass membrane protein</topology>
    </subcellularLocation>
    <subcellularLocation>
        <location evidence="12">Endomembrane system</location>
        <topology evidence="12">Single-pass membrane protein</topology>
    </subcellularLocation>
</comment>
<evidence type="ECO:0000256" key="6">
    <source>
        <dbReference type="ARBA" id="ARBA00022989"/>
    </source>
</evidence>
<evidence type="ECO:0000256" key="1">
    <source>
        <dbReference type="ARBA" id="ARBA00005513"/>
    </source>
</evidence>
<keyword evidence="5 13" id="KW-0375">Hydrogen ion transport</keyword>
<evidence type="ECO:0000313" key="15">
    <source>
        <dbReference type="EMBL" id="NBC35904.1"/>
    </source>
</evidence>